<sequence length="426" mass="47691">MKYSFKTSIIQCLMKSNTLNKLTAFCKSLIPIKNDTVLAVLLKIFTIVLVVTIAIFLLPITISLLIILFIRNSKFKNESLQNGIIVFVAILGIIFSFVYWTRDVDTNVQEEISSSKNSEPEGEDISELLNETKSIIKEFNENLAIASNYNIDISKYKDVDVLGVTDDASTEEIEDVYNQINLLNKDLEDSIKEAQSKTYKVVEVVDGDTIKILYDGVKTSVRLIGIDTPETVDPREPVQCFGKEASVKMKSLVDGKEVGIMFDNTQGAKDKYGRLLLYVWVGNTFVNELMIKQGYAHEYTYSTPYRYQTKFKEAQRLAETSESGLWGDICACEKKELSRKCTSCKTSTVTYQKWDCSTYTEKITDSKCTSGCSASKTSTTPSYTCNCSKSCTQITSCAEAYYQLNTCGCSQRDGDDDGVPCESLCN</sequence>
<feature type="transmembrane region" description="Helical" evidence="4">
    <location>
        <begin position="82"/>
        <end position="100"/>
    </location>
</feature>
<keyword evidence="1" id="KW-0540">Nuclease</keyword>
<dbReference type="GO" id="GO:0003676">
    <property type="term" value="F:nucleic acid binding"/>
    <property type="evidence" value="ECO:0007669"/>
    <property type="project" value="InterPro"/>
</dbReference>
<dbReference type="PANTHER" id="PTHR12302:SF3">
    <property type="entry name" value="SERINE_THREONINE-PROTEIN KINASE 31"/>
    <property type="match status" value="1"/>
</dbReference>
<evidence type="ECO:0000313" key="7">
    <source>
        <dbReference type="EMBL" id="KKP64164.1"/>
    </source>
</evidence>
<evidence type="ECO:0000259" key="6">
    <source>
        <dbReference type="PROSITE" id="PS50830"/>
    </source>
</evidence>
<dbReference type="InterPro" id="IPR008613">
    <property type="entry name" value="Excalibur_Ca-bd_domain"/>
</dbReference>
<dbReference type="InterPro" id="IPR016071">
    <property type="entry name" value="Staphylococal_nuclease_OB-fold"/>
</dbReference>
<keyword evidence="2" id="KW-0255">Endonuclease</keyword>
<feature type="domain" description="SRCR" evidence="5">
    <location>
        <begin position="305"/>
        <end position="422"/>
    </location>
</feature>
<dbReference type="SMART" id="SM00318">
    <property type="entry name" value="SNc"/>
    <property type="match status" value="1"/>
</dbReference>
<evidence type="ECO:0000259" key="5">
    <source>
        <dbReference type="PROSITE" id="PS50287"/>
    </source>
</evidence>
<evidence type="ECO:0000256" key="2">
    <source>
        <dbReference type="ARBA" id="ARBA00022759"/>
    </source>
</evidence>
<evidence type="ECO:0000313" key="8">
    <source>
        <dbReference type="Proteomes" id="UP000033866"/>
    </source>
</evidence>
<comment type="caution">
    <text evidence="7">The sequence shown here is derived from an EMBL/GenBank/DDBJ whole genome shotgun (WGS) entry which is preliminary data.</text>
</comment>
<dbReference type="Pfam" id="PF05901">
    <property type="entry name" value="Excalibur"/>
    <property type="match status" value="1"/>
</dbReference>
<dbReference type="InterPro" id="IPR002071">
    <property type="entry name" value="Thermonucl_AS"/>
</dbReference>
<evidence type="ECO:0000256" key="3">
    <source>
        <dbReference type="ARBA" id="ARBA00022801"/>
    </source>
</evidence>
<dbReference type="Gene3D" id="2.40.50.90">
    <property type="match status" value="1"/>
</dbReference>
<dbReference type="InterPro" id="IPR035437">
    <property type="entry name" value="SNase_OB-fold_sf"/>
</dbReference>
<dbReference type="Proteomes" id="UP000033866">
    <property type="component" value="Unassembled WGS sequence"/>
</dbReference>
<dbReference type="PROSITE" id="PS01123">
    <property type="entry name" value="TNASE_1"/>
    <property type="match status" value="1"/>
</dbReference>
<dbReference type="PROSITE" id="PS50287">
    <property type="entry name" value="SRCR_2"/>
    <property type="match status" value="1"/>
</dbReference>
<dbReference type="EMBL" id="LBPV01000052">
    <property type="protein sequence ID" value="KKP64164.1"/>
    <property type="molecule type" value="Genomic_DNA"/>
</dbReference>
<dbReference type="GO" id="GO:0016020">
    <property type="term" value="C:membrane"/>
    <property type="evidence" value="ECO:0007669"/>
    <property type="project" value="InterPro"/>
</dbReference>
<keyword evidence="4" id="KW-0812">Transmembrane</keyword>
<dbReference type="Pfam" id="PF00565">
    <property type="entry name" value="SNase"/>
    <property type="match status" value="1"/>
</dbReference>
<reference evidence="7 8" key="1">
    <citation type="journal article" date="2015" name="Nature">
        <title>rRNA introns, odd ribosomes, and small enigmatic genomes across a large radiation of phyla.</title>
        <authorList>
            <person name="Brown C.T."/>
            <person name="Hug L.A."/>
            <person name="Thomas B.C."/>
            <person name="Sharon I."/>
            <person name="Castelle C.J."/>
            <person name="Singh A."/>
            <person name="Wilkins M.J."/>
            <person name="Williams K.H."/>
            <person name="Banfield J.F."/>
        </authorList>
    </citation>
    <scope>NUCLEOTIDE SEQUENCE [LARGE SCALE GENOMIC DNA]</scope>
</reference>
<name>A0A0G0B4E6_9BACT</name>
<dbReference type="AlphaFoldDB" id="A0A0G0B4E6"/>
<keyword evidence="4" id="KW-1133">Transmembrane helix</keyword>
<organism evidence="7 8">
    <name type="scientific">candidate division WS6 bacterium GW2011_GWE1_34_7</name>
    <dbReference type="NCBI Taxonomy" id="1619093"/>
    <lineage>
        <taxon>Bacteria</taxon>
        <taxon>Candidatus Dojkabacteria</taxon>
    </lineage>
</organism>
<dbReference type="InterPro" id="IPR001190">
    <property type="entry name" value="SRCR"/>
</dbReference>
<keyword evidence="3" id="KW-0378">Hydrolase</keyword>
<proteinExistence type="predicted"/>
<gene>
    <name evidence="7" type="ORF">UR61_C0052G0006</name>
</gene>
<dbReference type="PROSITE" id="PS50830">
    <property type="entry name" value="TNASE_3"/>
    <property type="match status" value="1"/>
</dbReference>
<dbReference type="GO" id="GO:0004519">
    <property type="term" value="F:endonuclease activity"/>
    <property type="evidence" value="ECO:0007669"/>
    <property type="project" value="UniProtKB-KW"/>
</dbReference>
<protein>
    <submittedName>
        <fullName evidence="7">Micrococcal nuclease</fullName>
    </submittedName>
</protein>
<feature type="domain" description="TNase-like" evidence="6">
    <location>
        <begin position="195"/>
        <end position="328"/>
    </location>
</feature>
<evidence type="ECO:0000256" key="4">
    <source>
        <dbReference type="SAM" id="Phobius"/>
    </source>
</evidence>
<dbReference type="PANTHER" id="PTHR12302">
    <property type="entry name" value="EBNA2 BINDING PROTEIN P100"/>
    <property type="match status" value="1"/>
</dbReference>
<evidence type="ECO:0000256" key="1">
    <source>
        <dbReference type="ARBA" id="ARBA00022722"/>
    </source>
</evidence>
<accession>A0A0G0B4E6</accession>
<dbReference type="SUPFAM" id="SSF50199">
    <property type="entry name" value="Staphylococcal nuclease"/>
    <property type="match status" value="1"/>
</dbReference>
<keyword evidence="4" id="KW-0472">Membrane</keyword>
<dbReference type="GO" id="GO:0016787">
    <property type="term" value="F:hydrolase activity"/>
    <property type="evidence" value="ECO:0007669"/>
    <property type="project" value="UniProtKB-KW"/>
</dbReference>
<feature type="transmembrane region" description="Helical" evidence="4">
    <location>
        <begin position="44"/>
        <end position="70"/>
    </location>
</feature>